<dbReference type="EMBL" id="KL584751">
    <property type="protein sequence ID" value="KEQ99003.1"/>
    <property type="molecule type" value="Genomic_DNA"/>
</dbReference>
<sequence length="152" mass="17424">MLLRPSFRNQPSPSTKQPHRLDQKQTASRRSNVSTNSDTTKHVEPRLTISNSCSYSNINITITKKRHAFDVANEHRCLKARLRLSNFSFSRLLRNIRNLVFAYAGQDSAGVFLFSWSDRFFSNTQACQELAMLSRLSRLLFLGALGKGWSVW</sequence>
<feature type="compositionally biased region" description="Polar residues" evidence="1">
    <location>
        <begin position="24"/>
        <end position="38"/>
    </location>
</feature>
<dbReference type="InParanoid" id="A0A074YMH0"/>
<evidence type="ECO:0000256" key="1">
    <source>
        <dbReference type="SAM" id="MobiDB-lite"/>
    </source>
</evidence>
<proteinExistence type="predicted"/>
<evidence type="ECO:0000313" key="3">
    <source>
        <dbReference type="Proteomes" id="UP000030641"/>
    </source>
</evidence>
<name>A0A074YMH0_AURSE</name>
<organism evidence="2 3">
    <name type="scientific">Aureobasidium subglaciale (strain EXF-2481)</name>
    <name type="common">Aureobasidium pullulans var. subglaciale</name>
    <dbReference type="NCBI Taxonomy" id="1043005"/>
    <lineage>
        <taxon>Eukaryota</taxon>
        <taxon>Fungi</taxon>
        <taxon>Dikarya</taxon>
        <taxon>Ascomycota</taxon>
        <taxon>Pezizomycotina</taxon>
        <taxon>Dothideomycetes</taxon>
        <taxon>Dothideomycetidae</taxon>
        <taxon>Dothideales</taxon>
        <taxon>Saccotheciaceae</taxon>
        <taxon>Aureobasidium</taxon>
    </lineage>
</organism>
<dbReference type="Proteomes" id="UP000030641">
    <property type="component" value="Unassembled WGS sequence"/>
</dbReference>
<dbReference type="RefSeq" id="XP_013347723.1">
    <property type="nucleotide sequence ID" value="XM_013492269.1"/>
</dbReference>
<protein>
    <submittedName>
        <fullName evidence="2">Uncharacterized protein</fullName>
    </submittedName>
</protein>
<dbReference type="AlphaFoldDB" id="A0A074YMH0"/>
<feature type="region of interest" description="Disordered" evidence="1">
    <location>
        <begin position="1"/>
        <end position="42"/>
    </location>
</feature>
<accession>A0A074YMH0</accession>
<reference evidence="2 3" key="1">
    <citation type="journal article" date="2014" name="BMC Genomics">
        <title>Genome sequencing of four Aureobasidium pullulans varieties: biotechnological potential, stress tolerance, and description of new species.</title>
        <authorList>
            <person name="Gostin Ar C."/>
            <person name="Ohm R.A."/>
            <person name="Kogej T."/>
            <person name="Sonjak S."/>
            <person name="Turk M."/>
            <person name="Zajc J."/>
            <person name="Zalar P."/>
            <person name="Grube M."/>
            <person name="Sun H."/>
            <person name="Han J."/>
            <person name="Sharma A."/>
            <person name="Chiniquy J."/>
            <person name="Ngan C.Y."/>
            <person name="Lipzen A."/>
            <person name="Barry K."/>
            <person name="Grigoriev I.V."/>
            <person name="Gunde-Cimerman N."/>
        </authorList>
    </citation>
    <scope>NUCLEOTIDE SEQUENCE [LARGE SCALE GENOMIC DNA]</scope>
    <source>
        <strain evidence="2 3">EXF-2481</strain>
    </source>
</reference>
<evidence type="ECO:0000313" key="2">
    <source>
        <dbReference type="EMBL" id="KEQ99003.1"/>
    </source>
</evidence>
<dbReference type="HOGENOM" id="CLU_1721995_0_0_1"/>
<dbReference type="GeneID" id="25366233"/>
<feature type="compositionally biased region" description="Polar residues" evidence="1">
    <location>
        <begin position="7"/>
        <end position="16"/>
    </location>
</feature>
<keyword evidence="3" id="KW-1185">Reference proteome</keyword>
<gene>
    <name evidence="2" type="ORF">AUEXF2481DRAFT_389020</name>
</gene>